<evidence type="ECO:0000259" key="1">
    <source>
        <dbReference type="Pfam" id="PF13403"/>
    </source>
</evidence>
<keyword evidence="3" id="KW-1185">Reference proteome</keyword>
<evidence type="ECO:0000313" key="2">
    <source>
        <dbReference type="EMBL" id="OUD10674.1"/>
    </source>
</evidence>
<feature type="domain" description="Hedgehog/Intein (Hint)" evidence="1">
    <location>
        <begin position="21"/>
        <end position="149"/>
    </location>
</feature>
<dbReference type="Proteomes" id="UP000194664">
    <property type="component" value="Unassembled WGS sequence"/>
</dbReference>
<dbReference type="OrthoDB" id="7873527at2"/>
<name>A0A251X2X2_9RHOB</name>
<dbReference type="InterPro" id="IPR028992">
    <property type="entry name" value="Hedgehog/Intein_dom"/>
</dbReference>
<dbReference type="SUPFAM" id="SSF51294">
    <property type="entry name" value="Hedgehog/intein (Hint) domain"/>
    <property type="match status" value="1"/>
</dbReference>
<evidence type="ECO:0000313" key="3">
    <source>
        <dbReference type="Proteomes" id="UP000194664"/>
    </source>
</evidence>
<dbReference type="AlphaFoldDB" id="A0A251X2X2"/>
<dbReference type="RefSeq" id="WP_086450324.1">
    <property type="nucleotide sequence ID" value="NZ_MSPP01000001.1"/>
</dbReference>
<dbReference type="EMBL" id="MSPP01000001">
    <property type="protein sequence ID" value="OUD10674.1"/>
    <property type="molecule type" value="Genomic_DNA"/>
</dbReference>
<dbReference type="InterPro" id="IPR036844">
    <property type="entry name" value="Hint_dom_sf"/>
</dbReference>
<organism evidence="2 3">
    <name type="scientific">Marivivens niveibacter</name>
    <dbReference type="NCBI Taxonomy" id="1930667"/>
    <lineage>
        <taxon>Bacteria</taxon>
        <taxon>Pseudomonadati</taxon>
        <taxon>Pseudomonadota</taxon>
        <taxon>Alphaproteobacteria</taxon>
        <taxon>Rhodobacterales</taxon>
        <taxon>Paracoccaceae</taxon>
        <taxon>Marivivens group</taxon>
        <taxon>Marivivens</taxon>
    </lineage>
</organism>
<proteinExistence type="predicted"/>
<reference evidence="2 3" key="1">
    <citation type="submission" date="2016-12" db="EMBL/GenBank/DDBJ databases">
        <title>The draft genome sequence of HSLHS2.</title>
        <authorList>
            <person name="Hu D."/>
            <person name="Wang L."/>
            <person name="Shao Z."/>
        </authorList>
    </citation>
    <scope>NUCLEOTIDE SEQUENCE [LARGE SCALE GENOMIC DNA]</scope>
    <source>
        <strain evidence="2">MCCC 1A06712</strain>
    </source>
</reference>
<gene>
    <name evidence="2" type="ORF">BVC71_04085</name>
</gene>
<protein>
    <recommendedName>
        <fullName evidence="1">Hedgehog/Intein (Hint) domain-containing protein</fullName>
    </recommendedName>
</protein>
<comment type="caution">
    <text evidence="2">The sequence shown here is derived from an EMBL/GenBank/DDBJ whole genome shotgun (WGS) entry which is preliminary data.</text>
</comment>
<dbReference type="Pfam" id="PF13403">
    <property type="entry name" value="Hint_2"/>
    <property type="match status" value="1"/>
</dbReference>
<sequence>MHLETLLRPADSVGARPLSGLLAGTTILTMDGQLPVETMAEGDRVITRDAGMAVLREIKAYTVSAPAYRVKAGTLGNTRPDCDTIVARDALIHIRDWRAQAIYGVDTALVPAHRLADGEYIAELNEVERVMFELIFDKQHIVYADGLEIATAAV</sequence>
<accession>A0A251X2X2</accession>